<dbReference type="OrthoDB" id="243313at2759"/>
<dbReference type="EMBL" id="MBFS01000758">
    <property type="protein sequence ID" value="PVV01850.1"/>
    <property type="molecule type" value="Genomic_DNA"/>
</dbReference>
<keyword evidence="2 5" id="KW-0547">Nucleotide-binding</keyword>
<evidence type="ECO:0000313" key="7">
    <source>
        <dbReference type="Proteomes" id="UP000245609"/>
    </source>
</evidence>
<dbReference type="SUPFAM" id="SSF52540">
    <property type="entry name" value="P-loop containing nucleoside triphosphate hydrolases"/>
    <property type="match status" value="1"/>
</dbReference>
<evidence type="ECO:0000256" key="1">
    <source>
        <dbReference type="ARBA" id="ARBA00005290"/>
    </source>
</evidence>
<gene>
    <name evidence="6" type="ORF">BB560_003718</name>
</gene>
<keyword evidence="3 5" id="KW-0378">Hydrolase</keyword>
<dbReference type="InterPro" id="IPR027417">
    <property type="entry name" value="P-loop_NTPase"/>
</dbReference>
<dbReference type="GO" id="GO:0005525">
    <property type="term" value="F:GTP binding"/>
    <property type="evidence" value="ECO:0007669"/>
    <property type="project" value="UniProtKB-KW"/>
</dbReference>
<keyword evidence="7" id="KW-1185">Reference proteome</keyword>
<organism evidence="6 7">
    <name type="scientific">Smittium megazygosporum</name>
    <dbReference type="NCBI Taxonomy" id="133381"/>
    <lineage>
        <taxon>Eukaryota</taxon>
        <taxon>Fungi</taxon>
        <taxon>Fungi incertae sedis</taxon>
        <taxon>Zoopagomycota</taxon>
        <taxon>Kickxellomycotina</taxon>
        <taxon>Harpellomycetes</taxon>
        <taxon>Harpellales</taxon>
        <taxon>Legeriomycetaceae</taxon>
        <taxon>Smittium</taxon>
    </lineage>
</organism>
<dbReference type="PANTHER" id="PTHR21231:SF8">
    <property type="entry name" value="GPN-LOOP GTPASE 1"/>
    <property type="match status" value="1"/>
</dbReference>
<dbReference type="GO" id="GO:0005634">
    <property type="term" value="C:nucleus"/>
    <property type="evidence" value="ECO:0007669"/>
    <property type="project" value="UniProtKB-SubCell"/>
</dbReference>
<dbReference type="Proteomes" id="UP000245609">
    <property type="component" value="Unassembled WGS sequence"/>
</dbReference>
<comment type="similarity">
    <text evidence="1 5">Belongs to the GPN-loop GTPase family.</text>
</comment>
<dbReference type="PANTHER" id="PTHR21231">
    <property type="entry name" value="XPA-BINDING PROTEIN 1-RELATED"/>
    <property type="match status" value="1"/>
</dbReference>
<dbReference type="AlphaFoldDB" id="A0A2T9ZBB4"/>
<keyword evidence="5" id="KW-0963">Cytoplasm</keyword>
<comment type="function">
    <text evidence="5">Small GTPase required for proper nuclear import of RNA polymerase II (RNAPII). May act at an RNAP assembly step prior to nuclear import.</text>
</comment>
<evidence type="ECO:0000256" key="4">
    <source>
        <dbReference type="ARBA" id="ARBA00023134"/>
    </source>
</evidence>
<protein>
    <recommendedName>
        <fullName evidence="5">GPN-loop GTPase</fullName>
        <ecNumber evidence="5">3.6.5.-</ecNumber>
    </recommendedName>
</protein>
<comment type="caution">
    <text evidence="6">The sequence shown here is derived from an EMBL/GenBank/DDBJ whole genome shotgun (WGS) entry which is preliminary data.</text>
</comment>
<comment type="subcellular location">
    <subcellularLocation>
        <location evidence="5">Cytoplasm</location>
    </subcellularLocation>
    <subcellularLocation>
        <location evidence="5">Nucleus</location>
    </subcellularLocation>
</comment>
<evidence type="ECO:0000313" key="6">
    <source>
        <dbReference type="EMBL" id="PVV01850.1"/>
    </source>
</evidence>
<dbReference type="Gene3D" id="3.40.50.300">
    <property type="entry name" value="P-loop containing nucleotide triphosphate hydrolases"/>
    <property type="match status" value="1"/>
</dbReference>
<sequence>MILVFNKTDIVSHEKCVEWLRDFEKFQEALSYAEESYMNSLMNSMNLMLEEFYSQLNVVGVSSVTGEGMDEFFEKVNVSLKEYESDYLPFLKSKMEKKKNAELAHTFIFSF</sequence>
<evidence type="ECO:0000256" key="5">
    <source>
        <dbReference type="RuleBase" id="RU365059"/>
    </source>
</evidence>
<reference evidence="6 7" key="1">
    <citation type="journal article" date="2018" name="MBio">
        <title>Comparative Genomics Reveals the Core Gene Toolbox for the Fungus-Insect Symbiosis.</title>
        <authorList>
            <person name="Wang Y."/>
            <person name="Stata M."/>
            <person name="Wang W."/>
            <person name="Stajich J.E."/>
            <person name="White M.M."/>
            <person name="Moncalvo J.M."/>
        </authorList>
    </citation>
    <scope>NUCLEOTIDE SEQUENCE [LARGE SCALE GENOMIC DNA]</scope>
    <source>
        <strain evidence="6 7">SC-DP-2</strain>
    </source>
</reference>
<dbReference type="GO" id="GO:0003924">
    <property type="term" value="F:GTPase activity"/>
    <property type="evidence" value="ECO:0007669"/>
    <property type="project" value="TreeGrafter"/>
</dbReference>
<dbReference type="STRING" id="133381.A0A2T9ZBB4"/>
<keyword evidence="4 5" id="KW-0342">GTP-binding</keyword>
<dbReference type="InterPro" id="IPR004130">
    <property type="entry name" value="Gpn"/>
</dbReference>
<dbReference type="Pfam" id="PF03029">
    <property type="entry name" value="ATP_bind_1"/>
    <property type="match status" value="1"/>
</dbReference>
<dbReference type="EC" id="3.6.5.-" evidence="5"/>
<evidence type="ECO:0000256" key="3">
    <source>
        <dbReference type="ARBA" id="ARBA00022801"/>
    </source>
</evidence>
<name>A0A2T9ZBB4_9FUNG</name>
<accession>A0A2T9ZBB4</accession>
<dbReference type="GO" id="GO:0005737">
    <property type="term" value="C:cytoplasm"/>
    <property type="evidence" value="ECO:0007669"/>
    <property type="project" value="UniProtKB-SubCell"/>
</dbReference>
<proteinExistence type="inferred from homology"/>
<comment type="subunit">
    <text evidence="5">Binds to RNA polymerase II.</text>
</comment>
<evidence type="ECO:0000256" key="2">
    <source>
        <dbReference type="ARBA" id="ARBA00022741"/>
    </source>
</evidence>